<accession>A0ABS3B5P4</accession>
<organism evidence="2 3">
    <name type="scientific">Xanthomonas bonasiae</name>
    <dbReference type="NCBI Taxonomy" id="2810351"/>
    <lineage>
        <taxon>Bacteria</taxon>
        <taxon>Pseudomonadati</taxon>
        <taxon>Pseudomonadota</taxon>
        <taxon>Gammaproteobacteria</taxon>
        <taxon>Lysobacterales</taxon>
        <taxon>Lysobacteraceae</taxon>
        <taxon>Xanthomonas</taxon>
    </lineage>
</organism>
<feature type="region of interest" description="Disordered" evidence="1">
    <location>
        <begin position="1"/>
        <end position="42"/>
    </location>
</feature>
<proteinExistence type="predicted"/>
<dbReference type="RefSeq" id="WP_206230295.1">
    <property type="nucleotide sequence ID" value="NZ_JAFIWB010000018.1"/>
</dbReference>
<keyword evidence="3" id="KW-1185">Reference proteome</keyword>
<dbReference type="Proteomes" id="UP000695802">
    <property type="component" value="Unassembled WGS sequence"/>
</dbReference>
<evidence type="ECO:0000313" key="3">
    <source>
        <dbReference type="Proteomes" id="UP000695802"/>
    </source>
</evidence>
<protein>
    <submittedName>
        <fullName evidence="2">Uncharacterized protein</fullName>
    </submittedName>
</protein>
<reference evidence="2 3" key="1">
    <citation type="submission" date="2021-02" db="EMBL/GenBank/DDBJ databases">
        <title>Taxonomically Unique Crown Gall-Associated Xanthomonas Stains Have Deficiency in Virulence Repertories.</title>
        <authorList>
            <person name="Mafakheri H."/>
            <person name="Taghavi S.M."/>
            <person name="Dimkic I."/>
            <person name="Nemanja K."/>
            <person name="Osdaghi E."/>
        </authorList>
    </citation>
    <scope>NUCLEOTIDE SEQUENCE [LARGE SCALE GENOMIC DNA]</scope>
    <source>
        <strain evidence="2 3">FX4</strain>
    </source>
</reference>
<name>A0ABS3B5P4_9XANT</name>
<comment type="caution">
    <text evidence="2">The sequence shown here is derived from an EMBL/GenBank/DDBJ whole genome shotgun (WGS) entry which is preliminary data.</text>
</comment>
<dbReference type="EMBL" id="JAFIWB010000018">
    <property type="protein sequence ID" value="MBN6103511.1"/>
    <property type="molecule type" value="Genomic_DNA"/>
</dbReference>
<sequence>MPTSKTPPWKKPKPRGQRSQPLSPAQKAAAQQRAEENGRPYPNLIDNMWAVRLPRGEIAADEAVVDDAVEE</sequence>
<gene>
    <name evidence="2" type="ORF">JR064_15185</name>
</gene>
<evidence type="ECO:0000256" key="1">
    <source>
        <dbReference type="SAM" id="MobiDB-lite"/>
    </source>
</evidence>
<evidence type="ECO:0000313" key="2">
    <source>
        <dbReference type="EMBL" id="MBN6103511.1"/>
    </source>
</evidence>